<evidence type="ECO:0000256" key="2">
    <source>
        <dbReference type="SAM" id="MobiDB-lite"/>
    </source>
</evidence>
<reference evidence="3" key="1">
    <citation type="journal article" date="2022" name="bioRxiv">
        <title>Unlocking the hidden genetic diversity of varicosaviruses, the neglected plant rhabdoviruses.</title>
        <authorList>
            <person name="Bejerman N."/>
            <person name="Dietzgen R.G."/>
            <person name="Debat H."/>
        </authorList>
    </citation>
    <scope>NUCLEOTIDE SEQUENCE</scope>
</reference>
<dbReference type="EMBL" id="BK061731">
    <property type="protein sequence ID" value="DAZ90617.1"/>
    <property type="molecule type" value="Viral_cRNA"/>
</dbReference>
<name>A0A9N7AAS5_9RHAB</name>
<accession>A0A9N7AAS5</accession>
<evidence type="ECO:0000313" key="3">
    <source>
        <dbReference type="EMBL" id="DAZ90617.1"/>
    </source>
</evidence>
<proteinExistence type="predicted"/>
<feature type="coiled-coil region" evidence="1">
    <location>
        <begin position="207"/>
        <end position="234"/>
    </location>
</feature>
<feature type="compositionally biased region" description="Basic and acidic residues" evidence="2">
    <location>
        <begin position="304"/>
        <end position="314"/>
    </location>
</feature>
<feature type="region of interest" description="Disordered" evidence="2">
    <location>
        <begin position="293"/>
        <end position="327"/>
    </location>
</feature>
<protein>
    <submittedName>
        <fullName evidence="3">Protein 2</fullName>
    </submittedName>
</protein>
<evidence type="ECO:0000256" key="1">
    <source>
        <dbReference type="SAM" id="Coils"/>
    </source>
</evidence>
<organism evidence="3">
    <name type="scientific">Abies virus 1</name>
    <dbReference type="NCBI Taxonomy" id="2977948"/>
    <lineage>
        <taxon>Viruses</taxon>
        <taxon>Riboviria</taxon>
        <taxon>Orthornavirae</taxon>
        <taxon>Negarnaviricota</taxon>
        <taxon>Haploviricotina</taxon>
        <taxon>Monjiviricetes</taxon>
        <taxon>Mononegavirales</taxon>
        <taxon>Rhabdoviridae</taxon>
        <taxon>Betarhabdovirinae</taxon>
        <taxon>Alphagymnorhavirus</taxon>
        <taxon>Alphagymnorhavirus abietis</taxon>
    </lineage>
</organism>
<keyword evidence="1" id="KW-0175">Coiled coil</keyword>
<sequence length="420" mass="47545">MESANEMIANLQGLKLEETLGRFEGQEIPSSFSEEIKHMRFLDEEESGEEEEDPRMGEAAQLTMRELQEREEARKAAEGSIPECWEEEPLSPIEEANEAIKKGAEEVPVVENLEQWAKEELPTIMKDELLKAAERLAEEQLHVPHNRFETLMADVISHGITLSEKETSTLRRKAESLGGISLREAVMFVEGLRAANTISEAKIAGHLESFTRVLEQYRAQIRMLERSISDVKAQEKQHMANMAAVESQKADMIAQIDHQCKNYYAKQRQEVMEWRKQEEAKAIEEIKLYKDHHKRKGKSVSHTEPVKRKAEDAPQKTVKLSPPPPPPFPFEAYVTQEDAESEAAGACAALLIIADNEGFTVGGMCSWYKLDVEEMNKLLTKLPATREGLMLQFGSLSNAYMELNRILATETSRRGLDVGY</sequence>